<keyword evidence="4" id="KW-0677">Repeat</keyword>
<dbReference type="InterPro" id="IPR016169">
    <property type="entry name" value="FAD-bd_PCMH_sub2"/>
</dbReference>
<evidence type="ECO:0000259" key="12">
    <source>
        <dbReference type="PROSITE" id="PS51846"/>
    </source>
</evidence>
<dbReference type="GO" id="GO:0050660">
    <property type="term" value="F:flavin adenine dinucleotide binding"/>
    <property type="evidence" value="ECO:0007669"/>
    <property type="project" value="InterPro"/>
</dbReference>
<organism evidence="13 14">
    <name type="scientific">Candidatus Segetimicrobium genomatis</name>
    <dbReference type="NCBI Taxonomy" id="2569760"/>
    <lineage>
        <taxon>Bacteria</taxon>
        <taxon>Bacillati</taxon>
        <taxon>Candidatus Sysuimicrobiota</taxon>
        <taxon>Candidatus Sysuimicrobiia</taxon>
        <taxon>Candidatus Sysuimicrobiales</taxon>
        <taxon>Candidatus Segetimicrobiaceae</taxon>
        <taxon>Candidatus Segetimicrobium</taxon>
    </lineage>
</organism>
<evidence type="ECO:0000256" key="10">
    <source>
        <dbReference type="SAM" id="Phobius"/>
    </source>
</evidence>
<dbReference type="Gene3D" id="3.30.465.10">
    <property type="match status" value="1"/>
</dbReference>
<dbReference type="Pfam" id="PF00571">
    <property type="entry name" value="CBS"/>
    <property type="match status" value="2"/>
</dbReference>
<dbReference type="AlphaFoldDB" id="A0A537IZY5"/>
<evidence type="ECO:0000256" key="8">
    <source>
        <dbReference type="PROSITE-ProRule" id="PRU00703"/>
    </source>
</evidence>
<feature type="transmembrane region" description="Helical" evidence="10">
    <location>
        <begin position="134"/>
        <end position="156"/>
    </location>
</feature>
<comment type="subcellular location">
    <subcellularLocation>
        <location evidence="1">Membrane</location>
        <topology evidence="1">Multi-pass membrane protein</topology>
    </subcellularLocation>
</comment>
<comment type="caution">
    <text evidence="13">The sequence shown here is derived from an EMBL/GenBank/DDBJ whole genome shotgun (WGS) entry which is preliminary data.</text>
</comment>
<dbReference type="SMART" id="SM00116">
    <property type="entry name" value="CBS"/>
    <property type="match status" value="2"/>
</dbReference>
<gene>
    <name evidence="13" type="ORF">E6H05_02460</name>
</gene>
<dbReference type="EMBL" id="VBAP01000009">
    <property type="protein sequence ID" value="TMI76884.1"/>
    <property type="molecule type" value="Genomic_DNA"/>
</dbReference>
<dbReference type="CDD" id="cd04590">
    <property type="entry name" value="CBS_pair_CorC_HlyC_assoc"/>
    <property type="match status" value="1"/>
</dbReference>
<evidence type="ECO:0000256" key="6">
    <source>
        <dbReference type="ARBA" id="ARBA00023122"/>
    </source>
</evidence>
<dbReference type="InterPro" id="IPR046342">
    <property type="entry name" value="CBS_dom_sf"/>
</dbReference>
<dbReference type="SUPFAM" id="SSF56176">
    <property type="entry name" value="FAD-binding/transporter-associated domain-like"/>
    <property type="match status" value="1"/>
</dbReference>
<dbReference type="PANTHER" id="PTHR22777">
    <property type="entry name" value="HEMOLYSIN-RELATED"/>
    <property type="match status" value="1"/>
</dbReference>
<name>A0A537IZY5_9BACT</name>
<dbReference type="SUPFAM" id="SSF54631">
    <property type="entry name" value="CBS-domain pair"/>
    <property type="match status" value="1"/>
</dbReference>
<evidence type="ECO:0000313" key="14">
    <source>
        <dbReference type="Proteomes" id="UP000318834"/>
    </source>
</evidence>
<evidence type="ECO:0000313" key="13">
    <source>
        <dbReference type="EMBL" id="TMI76884.1"/>
    </source>
</evidence>
<dbReference type="InterPro" id="IPR000644">
    <property type="entry name" value="CBS_dom"/>
</dbReference>
<evidence type="ECO:0000259" key="11">
    <source>
        <dbReference type="PROSITE" id="PS51371"/>
    </source>
</evidence>
<keyword evidence="5 9" id="KW-1133">Transmembrane helix</keyword>
<dbReference type="Pfam" id="PF03471">
    <property type="entry name" value="CorC_HlyC"/>
    <property type="match status" value="1"/>
</dbReference>
<dbReference type="Gene3D" id="3.10.580.10">
    <property type="entry name" value="CBS-domain"/>
    <property type="match status" value="1"/>
</dbReference>
<keyword evidence="6 8" id="KW-0129">CBS domain</keyword>
<evidence type="ECO:0000256" key="7">
    <source>
        <dbReference type="ARBA" id="ARBA00023136"/>
    </source>
</evidence>
<feature type="transmembrane region" description="Helical" evidence="10">
    <location>
        <begin position="97"/>
        <end position="114"/>
    </location>
</feature>
<reference evidence="13 14" key="1">
    <citation type="journal article" date="2019" name="Nat. Microbiol.">
        <title>Mediterranean grassland soil C-N compound turnover is dependent on rainfall and depth, and is mediated by genomically divergent microorganisms.</title>
        <authorList>
            <person name="Diamond S."/>
            <person name="Andeer P.F."/>
            <person name="Li Z."/>
            <person name="Crits-Christoph A."/>
            <person name="Burstein D."/>
            <person name="Anantharaman K."/>
            <person name="Lane K.R."/>
            <person name="Thomas B.C."/>
            <person name="Pan C."/>
            <person name="Northen T.R."/>
            <person name="Banfield J.F."/>
        </authorList>
    </citation>
    <scope>NUCLEOTIDE SEQUENCE [LARGE SCALE GENOMIC DNA]</scope>
    <source>
        <strain evidence="13">NP_8</strain>
    </source>
</reference>
<feature type="transmembrane region" description="Helical" evidence="10">
    <location>
        <begin position="63"/>
        <end position="90"/>
    </location>
</feature>
<dbReference type="PANTHER" id="PTHR22777:SF17">
    <property type="entry name" value="UPF0053 PROTEIN SLL0260"/>
    <property type="match status" value="1"/>
</dbReference>
<evidence type="ECO:0000256" key="9">
    <source>
        <dbReference type="PROSITE-ProRule" id="PRU01193"/>
    </source>
</evidence>
<keyword evidence="3 9" id="KW-0812">Transmembrane</keyword>
<accession>A0A537IZY5</accession>
<dbReference type="InterPro" id="IPR044751">
    <property type="entry name" value="Ion_transp-like_CBS"/>
</dbReference>
<evidence type="ECO:0000256" key="1">
    <source>
        <dbReference type="ARBA" id="ARBA00004141"/>
    </source>
</evidence>
<dbReference type="Proteomes" id="UP000318834">
    <property type="component" value="Unassembled WGS sequence"/>
</dbReference>
<evidence type="ECO:0000256" key="4">
    <source>
        <dbReference type="ARBA" id="ARBA00022737"/>
    </source>
</evidence>
<keyword evidence="7 9" id="KW-0472">Membrane</keyword>
<dbReference type="InterPro" id="IPR036318">
    <property type="entry name" value="FAD-bd_PCMH-like_sf"/>
</dbReference>
<feature type="domain" description="CBS" evidence="11">
    <location>
        <begin position="276"/>
        <end position="333"/>
    </location>
</feature>
<dbReference type="PROSITE" id="PS51846">
    <property type="entry name" value="CNNM"/>
    <property type="match status" value="1"/>
</dbReference>
<proteinExistence type="inferred from homology"/>
<sequence>MVAPGNPYGWLILVLLLLLSAFFSAAEAALLAANKLRLRRLRDDGDRRARQLSRLLEEEPGRVLTALAVGNNIVNVGASILAAALFVQWLGPGRGPWLAVVAMTVALLIVGEITPKTFAAKHADRLALWLGRPVAWVTAALGPVIRILSLISDLLVRPLGGRVNLASPLVTEEEIRLLVRVGEEEGVIEADERQMIHSIFEFGDTVVREVMVPRIDMVCVEETTTVDGVLRVILEEGHSRVPVYHETIDQIVGVVHVKDLLSHIKAGHHALPAREVMRPAYFVPESKRLDDLFREMRRKRTQMAIVVDEYGGTAGLVTVEDLLEEIVGPILDEYDVEEKLFETVDEHTAIVDGRLSIEEVNELMNLDLPTGEVDTIGGFVYSLLGHVPAQGEKITAGDAEIVVEKLEGHRIARVRIGRLAPVPPLRS</sequence>
<evidence type="ECO:0000256" key="2">
    <source>
        <dbReference type="ARBA" id="ARBA00006337"/>
    </source>
</evidence>
<dbReference type="FunFam" id="3.10.580.10:FF:000002">
    <property type="entry name" value="Magnesium/cobalt efflux protein CorC"/>
    <property type="match status" value="1"/>
</dbReference>
<comment type="similarity">
    <text evidence="2">Belongs to the UPF0053 family.</text>
</comment>
<dbReference type="PROSITE" id="PS51371">
    <property type="entry name" value="CBS"/>
    <property type="match status" value="2"/>
</dbReference>
<dbReference type="Pfam" id="PF01595">
    <property type="entry name" value="CNNM"/>
    <property type="match status" value="1"/>
</dbReference>
<feature type="domain" description="CBS" evidence="11">
    <location>
        <begin position="211"/>
        <end position="271"/>
    </location>
</feature>
<dbReference type="InterPro" id="IPR005170">
    <property type="entry name" value="Transptr-assoc_dom"/>
</dbReference>
<dbReference type="SMART" id="SM01091">
    <property type="entry name" value="CorC_HlyC"/>
    <property type="match status" value="1"/>
</dbReference>
<evidence type="ECO:0000256" key="5">
    <source>
        <dbReference type="ARBA" id="ARBA00022989"/>
    </source>
</evidence>
<protein>
    <submittedName>
        <fullName evidence="13">HlyC/CorC family transporter</fullName>
    </submittedName>
</protein>
<dbReference type="InterPro" id="IPR002550">
    <property type="entry name" value="CNNM"/>
</dbReference>
<dbReference type="GO" id="GO:0005886">
    <property type="term" value="C:plasma membrane"/>
    <property type="evidence" value="ECO:0007669"/>
    <property type="project" value="TreeGrafter"/>
</dbReference>
<feature type="domain" description="CNNM transmembrane" evidence="12">
    <location>
        <begin position="2"/>
        <end position="192"/>
    </location>
</feature>
<evidence type="ECO:0000256" key="3">
    <source>
        <dbReference type="ARBA" id="ARBA00022692"/>
    </source>
</evidence>